<accession>A0ABN7SWA3</accession>
<protein>
    <submittedName>
        <fullName evidence="1">Oidioi.mRNA.OKI2018_I69.chr1.g2863.t1.cds</fullName>
    </submittedName>
</protein>
<evidence type="ECO:0000313" key="1">
    <source>
        <dbReference type="EMBL" id="CAG5106481.1"/>
    </source>
</evidence>
<dbReference type="EMBL" id="OU015566">
    <property type="protein sequence ID" value="CAG5106481.1"/>
    <property type="molecule type" value="Genomic_DNA"/>
</dbReference>
<gene>
    <name evidence="1" type="ORF">OKIOD_LOCUS11628</name>
</gene>
<sequence length="141" mass="16475">MFQHLNFDQLQQISAKSKRARILKSNFNHHVIKTKEQYYIKASIAELVDAEGEEKFGIEKLELNKTATFALIENNFNLDCPKTRNWFKKEVPEALRRENTLIVSIYEYQPQAEEYKGKYITDPESQIDGRFVICGLKCPSI</sequence>
<proteinExistence type="predicted"/>
<organism evidence="1 2">
    <name type="scientific">Oikopleura dioica</name>
    <name type="common">Tunicate</name>
    <dbReference type="NCBI Taxonomy" id="34765"/>
    <lineage>
        <taxon>Eukaryota</taxon>
        <taxon>Metazoa</taxon>
        <taxon>Chordata</taxon>
        <taxon>Tunicata</taxon>
        <taxon>Appendicularia</taxon>
        <taxon>Copelata</taxon>
        <taxon>Oikopleuridae</taxon>
        <taxon>Oikopleura</taxon>
    </lineage>
</organism>
<keyword evidence="2" id="KW-1185">Reference proteome</keyword>
<dbReference type="Proteomes" id="UP001158576">
    <property type="component" value="Chromosome 1"/>
</dbReference>
<name>A0ABN7SWA3_OIKDI</name>
<evidence type="ECO:0000313" key="2">
    <source>
        <dbReference type="Proteomes" id="UP001158576"/>
    </source>
</evidence>
<reference evidence="1 2" key="1">
    <citation type="submission" date="2021-04" db="EMBL/GenBank/DDBJ databases">
        <authorList>
            <person name="Bliznina A."/>
        </authorList>
    </citation>
    <scope>NUCLEOTIDE SEQUENCE [LARGE SCALE GENOMIC DNA]</scope>
</reference>